<name>A0AC60QXB7_IXOPE</name>
<evidence type="ECO:0000313" key="1">
    <source>
        <dbReference type="EMBL" id="KAG0444339.1"/>
    </source>
</evidence>
<proteinExistence type="predicted"/>
<keyword evidence="2" id="KW-1185">Reference proteome</keyword>
<gene>
    <name evidence="1" type="ORF">HPB47_013910</name>
</gene>
<organism evidence="1 2">
    <name type="scientific">Ixodes persulcatus</name>
    <name type="common">Taiga tick</name>
    <dbReference type="NCBI Taxonomy" id="34615"/>
    <lineage>
        <taxon>Eukaryota</taxon>
        <taxon>Metazoa</taxon>
        <taxon>Ecdysozoa</taxon>
        <taxon>Arthropoda</taxon>
        <taxon>Chelicerata</taxon>
        <taxon>Arachnida</taxon>
        <taxon>Acari</taxon>
        <taxon>Parasitiformes</taxon>
        <taxon>Ixodida</taxon>
        <taxon>Ixodoidea</taxon>
        <taxon>Ixodidae</taxon>
        <taxon>Ixodinae</taxon>
        <taxon>Ixodes</taxon>
    </lineage>
</organism>
<sequence>MTARGPERDRCLSPGSPRRPRPKGTRSKPRHWRSNDRNPEDEPGSGRQIAAALSKHQEP</sequence>
<dbReference type="EMBL" id="JABSTQ010002166">
    <property type="protein sequence ID" value="KAG0444339.1"/>
    <property type="molecule type" value="Genomic_DNA"/>
</dbReference>
<comment type="caution">
    <text evidence="1">The sequence shown here is derived from an EMBL/GenBank/DDBJ whole genome shotgun (WGS) entry which is preliminary data.</text>
</comment>
<accession>A0AC60QXB7</accession>
<dbReference type="Proteomes" id="UP000805193">
    <property type="component" value="Unassembled WGS sequence"/>
</dbReference>
<evidence type="ECO:0000313" key="2">
    <source>
        <dbReference type="Proteomes" id="UP000805193"/>
    </source>
</evidence>
<protein>
    <submittedName>
        <fullName evidence="1">Uncharacterized protein</fullName>
    </submittedName>
</protein>
<reference evidence="1 2" key="1">
    <citation type="journal article" date="2020" name="Cell">
        <title>Large-Scale Comparative Analyses of Tick Genomes Elucidate Their Genetic Diversity and Vector Capacities.</title>
        <authorList>
            <consortium name="Tick Genome and Microbiome Consortium (TIGMIC)"/>
            <person name="Jia N."/>
            <person name="Wang J."/>
            <person name="Shi W."/>
            <person name="Du L."/>
            <person name="Sun Y."/>
            <person name="Zhan W."/>
            <person name="Jiang J.F."/>
            <person name="Wang Q."/>
            <person name="Zhang B."/>
            <person name="Ji P."/>
            <person name="Bell-Sakyi L."/>
            <person name="Cui X.M."/>
            <person name="Yuan T.T."/>
            <person name="Jiang B.G."/>
            <person name="Yang W.F."/>
            <person name="Lam T.T."/>
            <person name="Chang Q.C."/>
            <person name="Ding S.J."/>
            <person name="Wang X.J."/>
            <person name="Zhu J.G."/>
            <person name="Ruan X.D."/>
            <person name="Zhao L."/>
            <person name="Wei J.T."/>
            <person name="Ye R.Z."/>
            <person name="Que T.C."/>
            <person name="Du C.H."/>
            <person name="Zhou Y.H."/>
            <person name="Cheng J.X."/>
            <person name="Dai P.F."/>
            <person name="Guo W.B."/>
            <person name="Han X.H."/>
            <person name="Huang E.J."/>
            <person name="Li L.F."/>
            <person name="Wei W."/>
            <person name="Gao Y.C."/>
            <person name="Liu J.Z."/>
            <person name="Shao H.Z."/>
            <person name="Wang X."/>
            <person name="Wang C.C."/>
            <person name="Yang T.C."/>
            <person name="Huo Q.B."/>
            <person name="Li W."/>
            <person name="Chen H.Y."/>
            <person name="Chen S.E."/>
            <person name="Zhou L.G."/>
            <person name="Ni X.B."/>
            <person name="Tian J.H."/>
            <person name="Sheng Y."/>
            <person name="Liu T."/>
            <person name="Pan Y.S."/>
            <person name="Xia L.Y."/>
            <person name="Li J."/>
            <person name="Zhao F."/>
            <person name="Cao W.C."/>
        </authorList>
    </citation>
    <scope>NUCLEOTIDE SEQUENCE [LARGE SCALE GENOMIC DNA]</scope>
    <source>
        <strain evidence="1">Iper-2018</strain>
    </source>
</reference>